<gene>
    <name evidence="2" type="ORF">C361_06407</name>
</gene>
<feature type="region of interest" description="Disordered" evidence="1">
    <location>
        <begin position="52"/>
        <end position="104"/>
    </location>
</feature>
<name>A0A854Q5Q9_CRYNE</name>
<proteinExistence type="predicted"/>
<comment type="caution">
    <text evidence="2">The sequence shown here is derived from an EMBL/GenBank/DDBJ whole genome shotgun (WGS) entry which is preliminary data.</text>
</comment>
<dbReference type="InterPro" id="IPR043151">
    <property type="entry name" value="BAH_sf"/>
</dbReference>
<sequence>MSRSKRARDLAPLSWEAPSEEEYKGLRRYRSFLMPPNISYYLGDFVWLAHEHSRPPIPESPPRKKSRASHAAKTAAEKEENDDEDGEEGDEEENDETEKEKQRREADAMWKAGYWIGRIVEIRARDKTYVWMKIRWMCRTVKELRESDVKTGLPKGKVGGREIFMLGREFDAVQPVGTVESHAPVTLYDESNPMQEPFDNDTIFYRSEARTPSLEESAVIQAKANPAKTTSKRARQSDISHSRHLFQYQPPTCYCTEPYLPITDRPEPMALCPNPGCLKWFHLGCLDWRGGDYRRPLTPFSISYIRSSGLQLLPLADYTFSSEVQSDVIRPLTPGKPFWEVVNGTPTPKEIEKAREEGLAECQNEYAVRDDQEGHKIRQEKEGVLSFTELQAWAGQVDERIPEVIQQAAIAPILRGEKAGVVGNARKVLEARQIICIAINLSLYSLSANSVVHINVKGESKRNGDGATKEKTADATAEAAEVDESHPNILQMVENWLLTHGDDMDESEARTVIWRCPSCSRFI</sequence>
<dbReference type="SUPFAM" id="SSF57903">
    <property type="entry name" value="FYVE/PHD zinc finger"/>
    <property type="match status" value="1"/>
</dbReference>
<feature type="compositionally biased region" description="Acidic residues" evidence="1">
    <location>
        <begin position="79"/>
        <end position="97"/>
    </location>
</feature>
<protein>
    <recommendedName>
        <fullName evidence="4">BAH domain-containing protein</fullName>
    </recommendedName>
</protein>
<dbReference type="OrthoDB" id="10259622at2759"/>
<evidence type="ECO:0000256" key="1">
    <source>
        <dbReference type="SAM" id="MobiDB-lite"/>
    </source>
</evidence>
<dbReference type="EMBL" id="AMKT01000094">
    <property type="protein sequence ID" value="OXG11839.1"/>
    <property type="molecule type" value="Genomic_DNA"/>
</dbReference>
<dbReference type="Gene3D" id="2.30.30.490">
    <property type="match status" value="1"/>
</dbReference>
<organism evidence="2 3">
    <name type="scientific">Cryptococcus neoformans Tu259-1</name>
    <dbReference type="NCBI Taxonomy" id="1230072"/>
    <lineage>
        <taxon>Eukaryota</taxon>
        <taxon>Fungi</taxon>
        <taxon>Dikarya</taxon>
        <taxon>Basidiomycota</taxon>
        <taxon>Agaricomycotina</taxon>
        <taxon>Tremellomycetes</taxon>
        <taxon>Tremellales</taxon>
        <taxon>Cryptococcaceae</taxon>
        <taxon>Cryptococcus</taxon>
        <taxon>Cryptococcus neoformans species complex</taxon>
    </lineage>
</organism>
<evidence type="ECO:0000313" key="2">
    <source>
        <dbReference type="EMBL" id="OXG11839.1"/>
    </source>
</evidence>
<dbReference type="Proteomes" id="UP000199727">
    <property type="component" value="Unassembled WGS sequence"/>
</dbReference>
<evidence type="ECO:0008006" key="4">
    <source>
        <dbReference type="Google" id="ProtNLM"/>
    </source>
</evidence>
<feature type="compositionally biased region" description="Basic and acidic residues" evidence="1">
    <location>
        <begin position="459"/>
        <end position="473"/>
    </location>
</feature>
<evidence type="ECO:0000313" key="3">
    <source>
        <dbReference type="Proteomes" id="UP000199727"/>
    </source>
</evidence>
<dbReference type="AlphaFoldDB" id="A0A854Q5Q9"/>
<accession>A0A854Q5Q9</accession>
<dbReference type="InterPro" id="IPR011011">
    <property type="entry name" value="Znf_FYVE_PHD"/>
</dbReference>
<reference evidence="2 3" key="1">
    <citation type="submission" date="2017-06" db="EMBL/GenBank/DDBJ databases">
        <title>Global population genomics of the pathogenic fungus Cryptococcus neoformans var. grubii.</title>
        <authorList>
            <person name="Cuomo C."/>
            <person name="Litvintseva A."/>
            <person name="Chen Y."/>
            <person name="Young S."/>
            <person name="Zeng Q."/>
            <person name="Chapman S."/>
            <person name="Gujja S."/>
            <person name="Saif S."/>
            <person name="Birren B."/>
        </authorList>
    </citation>
    <scope>NUCLEOTIDE SEQUENCE [LARGE SCALE GENOMIC DNA]</scope>
    <source>
        <strain evidence="2 3">Tu259-1</strain>
    </source>
</reference>
<feature type="region of interest" description="Disordered" evidence="1">
    <location>
        <begin position="459"/>
        <end position="482"/>
    </location>
</feature>